<dbReference type="Pfam" id="PF00583">
    <property type="entry name" value="Acetyltransf_1"/>
    <property type="match status" value="1"/>
</dbReference>
<dbReference type="EMBL" id="QNTQ01000004">
    <property type="protein sequence ID" value="RBI86760.1"/>
    <property type="molecule type" value="Genomic_DNA"/>
</dbReference>
<comment type="caution">
    <text evidence="4">The sequence shown here is derived from an EMBL/GenBank/DDBJ whole genome shotgun (WGS) entry which is preliminary data.</text>
</comment>
<feature type="domain" description="N-acetyltransferase" evidence="3">
    <location>
        <begin position="2"/>
        <end position="156"/>
    </location>
</feature>
<keyword evidence="2" id="KW-0012">Acyltransferase</keyword>
<evidence type="ECO:0000259" key="3">
    <source>
        <dbReference type="PROSITE" id="PS51186"/>
    </source>
</evidence>
<accession>A0A365UBS1</accession>
<evidence type="ECO:0000256" key="2">
    <source>
        <dbReference type="ARBA" id="ARBA00023315"/>
    </source>
</evidence>
<keyword evidence="1 4" id="KW-0808">Transferase</keyword>
<dbReference type="AlphaFoldDB" id="A0A365UBS1"/>
<dbReference type="InterPro" id="IPR050832">
    <property type="entry name" value="Bact_Acetyltransf"/>
</dbReference>
<dbReference type="PANTHER" id="PTHR43877:SF2">
    <property type="entry name" value="AMINOALKYLPHOSPHONATE N-ACETYLTRANSFERASE-RELATED"/>
    <property type="match status" value="1"/>
</dbReference>
<evidence type="ECO:0000256" key="1">
    <source>
        <dbReference type="ARBA" id="ARBA00022679"/>
    </source>
</evidence>
<dbReference type="Gene3D" id="3.40.630.30">
    <property type="match status" value="1"/>
</dbReference>
<dbReference type="InterPro" id="IPR016181">
    <property type="entry name" value="Acyl_CoA_acyltransferase"/>
</dbReference>
<evidence type="ECO:0000313" key="5">
    <source>
        <dbReference type="Proteomes" id="UP000253370"/>
    </source>
</evidence>
<dbReference type="PANTHER" id="PTHR43877">
    <property type="entry name" value="AMINOALKYLPHOSPHONATE N-ACETYLTRANSFERASE-RELATED-RELATED"/>
    <property type="match status" value="1"/>
</dbReference>
<organism evidence="4 5">
    <name type="scientific">Rhodosalinus halophilus</name>
    <dbReference type="NCBI Taxonomy" id="2259333"/>
    <lineage>
        <taxon>Bacteria</taxon>
        <taxon>Pseudomonadati</taxon>
        <taxon>Pseudomonadota</taxon>
        <taxon>Alphaproteobacteria</taxon>
        <taxon>Rhodobacterales</taxon>
        <taxon>Paracoccaceae</taxon>
        <taxon>Rhodosalinus</taxon>
    </lineage>
</organism>
<name>A0A365UBS1_9RHOB</name>
<dbReference type="OrthoDB" id="9805924at2"/>
<dbReference type="Proteomes" id="UP000253370">
    <property type="component" value="Unassembled WGS sequence"/>
</dbReference>
<keyword evidence="5" id="KW-1185">Reference proteome</keyword>
<dbReference type="GO" id="GO:0016747">
    <property type="term" value="F:acyltransferase activity, transferring groups other than amino-acyl groups"/>
    <property type="evidence" value="ECO:0007669"/>
    <property type="project" value="InterPro"/>
</dbReference>
<dbReference type="SUPFAM" id="SSF55729">
    <property type="entry name" value="Acyl-CoA N-acyltransferases (Nat)"/>
    <property type="match status" value="1"/>
</dbReference>
<gene>
    <name evidence="4" type="ORF">DRV85_04895</name>
</gene>
<evidence type="ECO:0000313" key="4">
    <source>
        <dbReference type="EMBL" id="RBI86760.1"/>
    </source>
</evidence>
<reference evidence="4 5" key="1">
    <citation type="submission" date="2018-07" db="EMBL/GenBank/DDBJ databases">
        <title>Rhodosalinus sp. strain E84T genomic sequence and assembly.</title>
        <authorList>
            <person name="Liu Z.-W."/>
            <person name="Lu D.-C."/>
        </authorList>
    </citation>
    <scope>NUCLEOTIDE SEQUENCE [LARGE SCALE GENOMIC DNA]</scope>
    <source>
        <strain evidence="4 5">E84</strain>
    </source>
</reference>
<protein>
    <submittedName>
        <fullName evidence="4">GNAT family N-acetyltransferase</fullName>
    </submittedName>
</protein>
<sequence>MIRLRLAERADAPRLNASLAQLSAALGDTHRASDAQLAEAGWGPTPLFRAQLAEAAGEILGAAMYSPVFSTALGGPGAYVSDLWVAEAARGQGLGPRLLRAVFADAAREWGAIYLRLVTGRDNTRARAFYARMGFEEATGDVLLLLTAERLRQGETGESTD</sequence>
<dbReference type="PROSITE" id="PS51186">
    <property type="entry name" value="GNAT"/>
    <property type="match status" value="1"/>
</dbReference>
<dbReference type="RefSeq" id="WP_113288310.1">
    <property type="nucleotide sequence ID" value="NZ_QNTQ01000004.1"/>
</dbReference>
<proteinExistence type="predicted"/>
<dbReference type="CDD" id="cd04301">
    <property type="entry name" value="NAT_SF"/>
    <property type="match status" value="1"/>
</dbReference>
<dbReference type="InterPro" id="IPR000182">
    <property type="entry name" value="GNAT_dom"/>
</dbReference>